<comment type="caution">
    <text evidence="3">The sequence shown here is derived from an EMBL/GenBank/DDBJ whole genome shotgun (WGS) entry which is preliminary data.</text>
</comment>
<evidence type="ECO:0000313" key="4">
    <source>
        <dbReference type="Proteomes" id="UP000556436"/>
    </source>
</evidence>
<keyword evidence="4" id="KW-1185">Reference proteome</keyword>
<feature type="compositionally biased region" description="Low complexity" evidence="1">
    <location>
        <begin position="28"/>
        <end position="39"/>
    </location>
</feature>
<feature type="signal peptide" evidence="2">
    <location>
        <begin position="1"/>
        <end position="29"/>
    </location>
</feature>
<feature type="compositionally biased region" description="Polar residues" evidence="1">
    <location>
        <begin position="67"/>
        <end position="89"/>
    </location>
</feature>
<feature type="region of interest" description="Disordered" evidence="1">
    <location>
        <begin position="28"/>
        <end position="115"/>
    </location>
</feature>
<keyword evidence="2" id="KW-0732">Signal</keyword>
<evidence type="ECO:0000256" key="2">
    <source>
        <dbReference type="SAM" id="SignalP"/>
    </source>
</evidence>
<dbReference type="Proteomes" id="UP000556436">
    <property type="component" value="Unassembled WGS sequence"/>
</dbReference>
<proteinExistence type="predicted"/>
<sequence length="126" mass="13232">MRLRSAGFVGTLLALVLSLLLLAQTAASAEPAMSPSSASYTAQAAESDRLHSDDRGDDEQIRRGRSSIGTGTTSQLRQRPTPTAPTGNSPDAARVGTGAGQPDWRMPASARGSSHQLSAVFQVFRH</sequence>
<accession>A0A7W7L9M9</accession>
<reference evidence="3 4" key="1">
    <citation type="submission" date="2020-08" db="EMBL/GenBank/DDBJ databases">
        <title>Genomic Encyclopedia of Type Strains, Phase III (KMG-III): the genomes of soil and plant-associated and newly described type strains.</title>
        <authorList>
            <person name="Whitman W."/>
        </authorList>
    </citation>
    <scope>NUCLEOTIDE SEQUENCE [LARGE SCALE GENOMIC DNA]</scope>
    <source>
        <strain evidence="3 4">CECT 3265</strain>
    </source>
</reference>
<evidence type="ECO:0008006" key="5">
    <source>
        <dbReference type="Google" id="ProtNLM"/>
    </source>
</evidence>
<gene>
    <name evidence="3" type="ORF">FHS38_002194</name>
</gene>
<dbReference type="RefSeq" id="WP_184733223.1">
    <property type="nucleotide sequence ID" value="NZ_BMRW01000003.1"/>
</dbReference>
<name>A0A7W7L9M9_STRNE</name>
<dbReference type="AlphaFoldDB" id="A0A7W7L9M9"/>
<evidence type="ECO:0000256" key="1">
    <source>
        <dbReference type="SAM" id="MobiDB-lite"/>
    </source>
</evidence>
<feature type="chain" id="PRO_5030703113" description="Secreted protein" evidence="2">
    <location>
        <begin position="30"/>
        <end position="126"/>
    </location>
</feature>
<dbReference type="EMBL" id="JACHJG010000003">
    <property type="protein sequence ID" value="MBB4886165.1"/>
    <property type="molecule type" value="Genomic_DNA"/>
</dbReference>
<feature type="compositionally biased region" description="Basic and acidic residues" evidence="1">
    <location>
        <begin position="46"/>
        <end position="62"/>
    </location>
</feature>
<protein>
    <recommendedName>
        <fullName evidence="5">Secreted protein</fullName>
    </recommendedName>
</protein>
<evidence type="ECO:0000313" key="3">
    <source>
        <dbReference type="EMBL" id="MBB4886165.1"/>
    </source>
</evidence>
<organism evidence="3 4">
    <name type="scientific">Streptomyces netropsis</name>
    <name type="common">Streptoverticillium netropsis</name>
    <dbReference type="NCBI Taxonomy" id="55404"/>
    <lineage>
        <taxon>Bacteria</taxon>
        <taxon>Bacillati</taxon>
        <taxon>Actinomycetota</taxon>
        <taxon>Actinomycetes</taxon>
        <taxon>Kitasatosporales</taxon>
        <taxon>Streptomycetaceae</taxon>
        <taxon>Streptomyces</taxon>
    </lineage>
</organism>